<reference evidence="1" key="1">
    <citation type="submission" date="2024-03" db="EMBL/GenBank/DDBJ databases">
        <title>WGS assembly of Saponaria officinalis var. Norfolk2.</title>
        <authorList>
            <person name="Jenkins J."/>
            <person name="Shu S."/>
            <person name="Grimwood J."/>
            <person name="Barry K."/>
            <person name="Goodstein D."/>
            <person name="Schmutz J."/>
            <person name="Leebens-Mack J."/>
            <person name="Osbourn A."/>
        </authorList>
    </citation>
    <scope>NUCLEOTIDE SEQUENCE [LARGE SCALE GENOMIC DNA]</scope>
    <source>
        <strain evidence="1">JIC</strain>
    </source>
</reference>
<sequence>MVLVFIYLDRCVFKVRTVSRQFPTLSTWSKEAISIRIKDELQSKKTFVMGSIEAPILINKVPHMEPKIELVPSAKSTIQHERQSEPEVEQVEKKDVVGTSNHNKMFADKLVYTAENLAQAFVEYKSIATEAIHKLPCSAVVSKMAAAVDGMADGFNLSQQSKSEGNVEANVKDNNGGNIEQNVQQNDDNVDENVANVEHGDGLSNFEKMWSYDAEILEALALMEEAFQPMAPQISRIPEKTICKQKNSVHLRSRSS</sequence>
<dbReference type="AlphaFoldDB" id="A0AAW1GZ37"/>
<protein>
    <submittedName>
        <fullName evidence="1">Uncharacterized protein</fullName>
    </submittedName>
</protein>
<dbReference type="EMBL" id="JBDFQZ010000013">
    <property type="protein sequence ID" value="KAK9669060.1"/>
    <property type="molecule type" value="Genomic_DNA"/>
</dbReference>
<evidence type="ECO:0000313" key="1">
    <source>
        <dbReference type="EMBL" id="KAK9669060.1"/>
    </source>
</evidence>
<accession>A0AAW1GZ37</accession>
<name>A0AAW1GZ37_SAPOF</name>
<keyword evidence="2" id="KW-1185">Reference proteome</keyword>
<organism evidence="1 2">
    <name type="scientific">Saponaria officinalis</name>
    <name type="common">Common soapwort</name>
    <name type="synonym">Lychnis saponaria</name>
    <dbReference type="NCBI Taxonomy" id="3572"/>
    <lineage>
        <taxon>Eukaryota</taxon>
        <taxon>Viridiplantae</taxon>
        <taxon>Streptophyta</taxon>
        <taxon>Embryophyta</taxon>
        <taxon>Tracheophyta</taxon>
        <taxon>Spermatophyta</taxon>
        <taxon>Magnoliopsida</taxon>
        <taxon>eudicotyledons</taxon>
        <taxon>Gunneridae</taxon>
        <taxon>Pentapetalae</taxon>
        <taxon>Caryophyllales</taxon>
        <taxon>Caryophyllaceae</taxon>
        <taxon>Caryophylleae</taxon>
        <taxon>Saponaria</taxon>
    </lineage>
</organism>
<dbReference type="Proteomes" id="UP001443914">
    <property type="component" value="Unassembled WGS sequence"/>
</dbReference>
<comment type="caution">
    <text evidence="1">The sequence shown here is derived from an EMBL/GenBank/DDBJ whole genome shotgun (WGS) entry which is preliminary data.</text>
</comment>
<proteinExistence type="predicted"/>
<evidence type="ECO:0000313" key="2">
    <source>
        <dbReference type="Proteomes" id="UP001443914"/>
    </source>
</evidence>
<gene>
    <name evidence="1" type="ORF">RND81_13G106500</name>
</gene>